<dbReference type="PANTHER" id="PTHR24422">
    <property type="entry name" value="CHEMOTAXIS PROTEIN METHYLTRANSFERASE"/>
    <property type="match status" value="1"/>
</dbReference>
<dbReference type="Gene3D" id="3.40.50.150">
    <property type="entry name" value="Vaccinia Virus protein VP39"/>
    <property type="match status" value="1"/>
</dbReference>
<accession>A0ABV0KHL8</accession>
<evidence type="ECO:0000313" key="8">
    <source>
        <dbReference type="EMBL" id="MEP1058670.1"/>
    </source>
</evidence>
<dbReference type="EMBL" id="JAMPLM010000006">
    <property type="protein sequence ID" value="MEP1058670.1"/>
    <property type="molecule type" value="Genomic_DNA"/>
</dbReference>
<dbReference type="PROSITE" id="PS50123">
    <property type="entry name" value="CHER"/>
    <property type="match status" value="1"/>
</dbReference>
<reference evidence="8 9" key="1">
    <citation type="submission" date="2022-04" db="EMBL/GenBank/DDBJ databases">
        <title>Positive selection, recombination, and allopatry shape intraspecific diversity of widespread and dominant cyanobacteria.</title>
        <authorList>
            <person name="Wei J."/>
            <person name="Shu W."/>
            <person name="Hu C."/>
        </authorList>
    </citation>
    <scope>NUCLEOTIDE SEQUENCE [LARGE SCALE GENOMIC DNA]</scope>
    <source>
        <strain evidence="8 9">AS-A4</strain>
    </source>
</reference>
<keyword evidence="3" id="KW-0489">Methyltransferase</keyword>
<dbReference type="Gene3D" id="1.25.40.10">
    <property type="entry name" value="Tetratricopeptide repeat domain"/>
    <property type="match status" value="1"/>
</dbReference>
<evidence type="ECO:0000313" key="9">
    <source>
        <dbReference type="Proteomes" id="UP001476950"/>
    </source>
</evidence>
<proteinExistence type="predicted"/>
<keyword evidence="6" id="KW-0802">TPR repeat</keyword>
<dbReference type="SUPFAM" id="SSF47757">
    <property type="entry name" value="Chemotaxis receptor methyltransferase CheR, N-terminal domain"/>
    <property type="match status" value="1"/>
</dbReference>
<evidence type="ECO:0000256" key="4">
    <source>
        <dbReference type="ARBA" id="ARBA00022679"/>
    </source>
</evidence>
<dbReference type="RefSeq" id="WP_190447331.1">
    <property type="nucleotide sequence ID" value="NZ_JAMPLM010000006.1"/>
</dbReference>
<dbReference type="InterPro" id="IPR011990">
    <property type="entry name" value="TPR-like_helical_dom_sf"/>
</dbReference>
<dbReference type="SUPFAM" id="SSF48452">
    <property type="entry name" value="TPR-like"/>
    <property type="match status" value="1"/>
</dbReference>
<dbReference type="InterPro" id="IPR000780">
    <property type="entry name" value="CheR_MeTrfase"/>
</dbReference>
<dbReference type="PANTHER" id="PTHR24422:SF10">
    <property type="entry name" value="CHEMOTAXIS PROTEIN METHYLTRANSFERASE 2"/>
    <property type="match status" value="1"/>
</dbReference>
<evidence type="ECO:0000256" key="1">
    <source>
        <dbReference type="ARBA" id="ARBA00001541"/>
    </source>
</evidence>
<dbReference type="SMART" id="SM00138">
    <property type="entry name" value="MeTrc"/>
    <property type="match status" value="1"/>
</dbReference>
<protein>
    <recommendedName>
        <fullName evidence="2">protein-glutamate O-methyltransferase</fullName>
        <ecNumber evidence="2">2.1.1.80</ecNumber>
    </recommendedName>
</protein>
<dbReference type="SMART" id="SM00028">
    <property type="entry name" value="TPR"/>
    <property type="match status" value="3"/>
</dbReference>
<dbReference type="InterPro" id="IPR019734">
    <property type="entry name" value="TPR_rpt"/>
</dbReference>
<name>A0ABV0KHL8_9CYAN</name>
<dbReference type="PROSITE" id="PS50005">
    <property type="entry name" value="TPR"/>
    <property type="match status" value="1"/>
</dbReference>
<keyword evidence="9" id="KW-1185">Reference proteome</keyword>
<sequence>MIQQFTEIIEGYTGLHVRKQDLSLLWQKIQVRMRVLKLASPEQYYQYLASHLDIGKTDFLKVHHEWQQLIQLLTTGESYFFRDRGQFRLLRQQLLPELIRERSHYAAAHGIKPSLRLWSAGCSTGEEAYSLAILVHQLIPDLANWNLLILGTDINAAAIAKAKEGFYSSWSFRTLDEETQAKYFRAHRDGWKLDEQICKMVTFAPGNLVTDHFSDFQINLSHIDLIICRNVFIYFTSEVIAKVLKKLGGALSSDGYLMTGHAELHGQTVECLQTKIFPESFVYQRCDYTLERKQPAAVDRSKTIKTQLNTQATNLDWTPFQLDYAIASTTTTSPSKQDTLSEAEKCFCKGDYRDTIQIAQRAIAQNQHSFELHHLTAQAYASLGENDQVKYYCEKAIVINPLAISPYYLLAHIAREQGQLEQAKNMLKRIIYLDPTAITAYLELSSLYTQEGDVSRAKKMQASALELMQQSALEVPAR</sequence>
<feature type="domain" description="CheR-type methyltransferase" evidence="7">
    <location>
        <begin position="1"/>
        <end position="263"/>
    </location>
</feature>
<dbReference type="InterPro" id="IPR022642">
    <property type="entry name" value="CheR_C"/>
</dbReference>
<evidence type="ECO:0000256" key="5">
    <source>
        <dbReference type="ARBA" id="ARBA00022691"/>
    </source>
</evidence>
<evidence type="ECO:0000256" key="3">
    <source>
        <dbReference type="ARBA" id="ARBA00022603"/>
    </source>
</evidence>
<organism evidence="8 9">
    <name type="scientific">Stenomitos frigidus AS-A4</name>
    <dbReference type="NCBI Taxonomy" id="2933935"/>
    <lineage>
        <taxon>Bacteria</taxon>
        <taxon>Bacillati</taxon>
        <taxon>Cyanobacteriota</taxon>
        <taxon>Cyanophyceae</taxon>
        <taxon>Leptolyngbyales</taxon>
        <taxon>Leptolyngbyaceae</taxon>
        <taxon>Stenomitos</taxon>
    </lineage>
</organism>
<dbReference type="Pfam" id="PF01739">
    <property type="entry name" value="CheR"/>
    <property type="match status" value="1"/>
</dbReference>
<gene>
    <name evidence="8" type="ORF">NDI38_09490</name>
</gene>
<feature type="repeat" description="TPR" evidence="6">
    <location>
        <begin position="404"/>
        <end position="437"/>
    </location>
</feature>
<dbReference type="PRINTS" id="PR00996">
    <property type="entry name" value="CHERMTFRASE"/>
</dbReference>
<comment type="catalytic activity">
    <reaction evidence="1">
        <text>L-glutamyl-[protein] + S-adenosyl-L-methionine = [protein]-L-glutamate 5-O-methyl ester + S-adenosyl-L-homocysteine</text>
        <dbReference type="Rhea" id="RHEA:24452"/>
        <dbReference type="Rhea" id="RHEA-COMP:10208"/>
        <dbReference type="Rhea" id="RHEA-COMP:10311"/>
        <dbReference type="ChEBI" id="CHEBI:29973"/>
        <dbReference type="ChEBI" id="CHEBI:57856"/>
        <dbReference type="ChEBI" id="CHEBI:59789"/>
        <dbReference type="ChEBI" id="CHEBI:82795"/>
        <dbReference type="EC" id="2.1.1.80"/>
    </reaction>
</comment>
<dbReference type="Proteomes" id="UP001476950">
    <property type="component" value="Unassembled WGS sequence"/>
</dbReference>
<evidence type="ECO:0000256" key="6">
    <source>
        <dbReference type="PROSITE-ProRule" id="PRU00339"/>
    </source>
</evidence>
<dbReference type="SUPFAM" id="SSF53335">
    <property type="entry name" value="S-adenosyl-L-methionine-dependent methyltransferases"/>
    <property type="match status" value="1"/>
</dbReference>
<keyword evidence="4" id="KW-0808">Transferase</keyword>
<dbReference type="InterPro" id="IPR036804">
    <property type="entry name" value="CheR_N_sf"/>
</dbReference>
<dbReference type="InterPro" id="IPR050903">
    <property type="entry name" value="Bact_Chemotaxis_MeTrfase"/>
</dbReference>
<dbReference type="Gene3D" id="1.10.155.10">
    <property type="entry name" value="Chemotaxis receptor methyltransferase CheR, N-terminal domain"/>
    <property type="match status" value="1"/>
</dbReference>
<keyword evidence="5" id="KW-0949">S-adenosyl-L-methionine</keyword>
<dbReference type="InterPro" id="IPR029063">
    <property type="entry name" value="SAM-dependent_MTases_sf"/>
</dbReference>
<dbReference type="Pfam" id="PF13181">
    <property type="entry name" value="TPR_8"/>
    <property type="match status" value="1"/>
</dbReference>
<evidence type="ECO:0000256" key="2">
    <source>
        <dbReference type="ARBA" id="ARBA00012534"/>
    </source>
</evidence>
<dbReference type="EC" id="2.1.1.80" evidence="2"/>
<comment type="caution">
    <text evidence="8">The sequence shown here is derived from an EMBL/GenBank/DDBJ whole genome shotgun (WGS) entry which is preliminary data.</text>
</comment>
<evidence type="ECO:0000259" key="7">
    <source>
        <dbReference type="PROSITE" id="PS50123"/>
    </source>
</evidence>